<organism evidence="2 3">
    <name type="scientific">Paraconexibacter algicola</name>
    <dbReference type="NCBI Taxonomy" id="2133960"/>
    <lineage>
        <taxon>Bacteria</taxon>
        <taxon>Bacillati</taxon>
        <taxon>Actinomycetota</taxon>
        <taxon>Thermoleophilia</taxon>
        <taxon>Solirubrobacterales</taxon>
        <taxon>Paraconexibacteraceae</taxon>
        <taxon>Paraconexibacter</taxon>
    </lineage>
</organism>
<gene>
    <name evidence="2" type="ORF">C7Y72_02780</name>
</gene>
<dbReference type="Proteomes" id="UP000240739">
    <property type="component" value="Unassembled WGS sequence"/>
</dbReference>
<accession>A0A2T4UN70</accession>
<feature type="transmembrane region" description="Helical" evidence="1">
    <location>
        <begin position="99"/>
        <end position="119"/>
    </location>
</feature>
<proteinExistence type="predicted"/>
<dbReference type="AlphaFoldDB" id="A0A2T4UN70"/>
<keyword evidence="3" id="KW-1185">Reference proteome</keyword>
<evidence type="ECO:0000313" key="3">
    <source>
        <dbReference type="Proteomes" id="UP000240739"/>
    </source>
</evidence>
<dbReference type="EMBL" id="PYYB01000001">
    <property type="protein sequence ID" value="PTL60685.1"/>
    <property type="molecule type" value="Genomic_DNA"/>
</dbReference>
<keyword evidence="1" id="KW-0812">Transmembrane</keyword>
<comment type="caution">
    <text evidence="2">The sequence shown here is derived from an EMBL/GenBank/DDBJ whole genome shotgun (WGS) entry which is preliminary data.</text>
</comment>
<evidence type="ECO:0000313" key="2">
    <source>
        <dbReference type="EMBL" id="PTL60685.1"/>
    </source>
</evidence>
<evidence type="ECO:0000256" key="1">
    <source>
        <dbReference type="SAM" id="Phobius"/>
    </source>
</evidence>
<keyword evidence="1" id="KW-1133">Transmembrane helix</keyword>
<keyword evidence="1" id="KW-0472">Membrane</keyword>
<reference evidence="2 3" key="1">
    <citation type="submission" date="2018-03" db="EMBL/GenBank/DDBJ databases">
        <title>Aquarubrobacter algicola gen. nov., sp. nov., a novel actinobacterium isolated from shallow eutrophic lake during the end of cyanobacterial harmful algal blooms.</title>
        <authorList>
            <person name="Chun S.J."/>
        </authorList>
    </citation>
    <scope>NUCLEOTIDE SEQUENCE [LARGE SCALE GENOMIC DNA]</scope>
    <source>
        <strain evidence="2 3">Seoho-28</strain>
    </source>
</reference>
<protein>
    <submittedName>
        <fullName evidence="2">Uncharacterized protein</fullName>
    </submittedName>
</protein>
<dbReference type="OrthoDB" id="3684380at2"/>
<sequence>MRSGMAELAAGALSGWVYTLARQQPELARRLGIRNTARVRQWHLDLAMLGTATVVCGLAVPEPPRYAARALQVGAWTNAMAFLPLAFRPDVDEHPAYVAGAAASFVATSVGFTGLAIAAGRRGRDRD</sequence>
<feature type="transmembrane region" description="Helical" evidence="1">
    <location>
        <begin position="42"/>
        <end position="60"/>
    </location>
</feature>
<name>A0A2T4UN70_9ACTN</name>